<feature type="domain" description="C-methyltransferase" evidence="2">
    <location>
        <begin position="243"/>
        <end position="400"/>
    </location>
</feature>
<reference evidence="3" key="1">
    <citation type="submission" date="2022-06" db="EMBL/GenBank/DDBJ databases">
        <title>Novel species in genus nocardia.</title>
        <authorList>
            <person name="Li F."/>
        </authorList>
    </citation>
    <scope>NUCLEOTIDE SEQUENCE</scope>
    <source>
        <strain evidence="3">CDC141</strain>
    </source>
</reference>
<dbReference type="Gene3D" id="6.20.50.110">
    <property type="entry name" value="Methyltransferase, zinc-binding domain"/>
    <property type="match status" value="1"/>
</dbReference>
<accession>A0A9X2E1B0</accession>
<dbReference type="GO" id="GO:0032259">
    <property type="term" value="P:methylation"/>
    <property type="evidence" value="ECO:0007669"/>
    <property type="project" value="UniProtKB-KW"/>
</dbReference>
<dbReference type="InterPro" id="IPR013691">
    <property type="entry name" value="MeTrfase_14"/>
</dbReference>
<dbReference type="Gene3D" id="3.40.50.720">
    <property type="entry name" value="NAD(P)-binding Rossmann-like Domain"/>
    <property type="match status" value="1"/>
</dbReference>
<proteinExistence type="predicted"/>
<sequence length="412" mass="45658">MRCRLCDSDRMVSVLDLGATPPCEKFLTAAELDLPEPTYPLHLRVCADCLLLQLPPLITPEETFTEYAYFSSYSESWVRHAKTFVDQAITRLELGPQHFVVEVASNDGYLLQHVVSAGLECLGIEPSVNVGAAARERGVPTLTAFLTEELAHTVRTEYGPADLVVANNVYAHIPDLLGFTRALRELLADDGWLSIEVHHALNLVRLGQFDTIYHEHFQYYTVLSAQRALASAGLTVVDVETLPTHGGSLRLWARPDAVAQPHARVSELLRTEAAAGLHEVAGYRGLRPRAERVRQQLLRFLLDCHAEGRKAVGYGAPGKGNTLLNYCGIRPDLLSYTVDRNPYKHGRYTPGTRIPIHPPERLELDRPDVVVALPWNLEAEITAQLRHIGSWGAELVYPLPTLHRALPAGSLS</sequence>
<keyword evidence="3" id="KW-0808">Transferase</keyword>
<dbReference type="Gene3D" id="6.10.250.3100">
    <property type="match status" value="1"/>
</dbReference>
<dbReference type="SUPFAM" id="SSF53335">
    <property type="entry name" value="S-adenosyl-L-methionine-dependent methyltransferases"/>
    <property type="match status" value="1"/>
</dbReference>
<evidence type="ECO:0000259" key="1">
    <source>
        <dbReference type="Pfam" id="PF08421"/>
    </source>
</evidence>
<evidence type="ECO:0000259" key="2">
    <source>
        <dbReference type="Pfam" id="PF08484"/>
    </source>
</evidence>
<dbReference type="RefSeq" id="WP_251909053.1">
    <property type="nucleotide sequence ID" value="NZ_JAMRXG010000001.1"/>
</dbReference>
<dbReference type="AlphaFoldDB" id="A0A9X2E1B0"/>
<protein>
    <submittedName>
        <fullName evidence="3">Class I SAM-dependent methyltransferase</fullName>
    </submittedName>
</protein>
<feature type="domain" description="Methyltransferase putative zinc binding" evidence="1">
    <location>
        <begin position="3"/>
        <end position="64"/>
    </location>
</feature>
<dbReference type="GO" id="GO:0008168">
    <property type="term" value="F:methyltransferase activity"/>
    <property type="evidence" value="ECO:0007669"/>
    <property type="project" value="UniProtKB-KW"/>
</dbReference>
<dbReference type="Proteomes" id="UP001139157">
    <property type="component" value="Unassembled WGS sequence"/>
</dbReference>
<dbReference type="Pfam" id="PF08421">
    <property type="entry name" value="Methyltransf_13"/>
    <property type="match status" value="1"/>
</dbReference>
<dbReference type="PANTHER" id="PTHR43861:SF5">
    <property type="entry name" value="BLL5978 PROTEIN"/>
    <property type="match status" value="1"/>
</dbReference>
<dbReference type="InterPro" id="IPR013630">
    <property type="entry name" value="Methyltransf_Zn-bd_dom_put"/>
</dbReference>
<dbReference type="InterPro" id="IPR029063">
    <property type="entry name" value="SAM-dependent_MTases_sf"/>
</dbReference>
<organism evidence="3 4">
    <name type="scientific">Nocardia pulmonis</name>
    <dbReference type="NCBI Taxonomy" id="2951408"/>
    <lineage>
        <taxon>Bacteria</taxon>
        <taxon>Bacillati</taxon>
        <taxon>Actinomycetota</taxon>
        <taxon>Actinomycetes</taxon>
        <taxon>Mycobacteriales</taxon>
        <taxon>Nocardiaceae</taxon>
        <taxon>Nocardia</taxon>
    </lineage>
</organism>
<dbReference type="Pfam" id="PF13489">
    <property type="entry name" value="Methyltransf_23"/>
    <property type="match status" value="1"/>
</dbReference>
<name>A0A9X2E1B0_9NOCA</name>
<dbReference type="PANTHER" id="PTHR43861">
    <property type="entry name" value="TRANS-ACONITATE 2-METHYLTRANSFERASE-RELATED"/>
    <property type="match status" value="1"/>
</dbReference>
<comment type="caution">
    <text evidence="3">The sequence shown here is derived from an EMBL/GenBank/DDBJ whole genome shotgun (WGS) entry which is preliminary data.</text>
</comment>
<dbReference type="InterPro" id="IPR038576">
    <property type="entry name" value="Methyltransf_Zn-bd_dom_put_sf"/>
</dbReference>
<dbReference type="EMBL" id="JAMRXG010000001">
    <property type="protein sequence ID" value="MCM6772187.1"/>
    <property type="molecule type" value="Genomic_DNA"/>
</dbReference>
<evidence type="ECO:0000313" key="4">
    <source>
        <dbReference type="Proteomes" id="UP001139157"/>
    </source>
</evidence>
<gene>
    <name evidence="3" type="ORF">NDR86_01710</name>
</gene>
<dbReference type="Pfam" id="PF08484">
    <property type="entry name" value="Methyltransf_14"/>
    <property type="match status" value="1"/>
</dbReference>
<keyword evidence="3" id="KW-0489">Methyltransferase</keyword>
<evidence type="ECO:0000313" key="3">
    <source>
        <dbReference type="EMBL" id="MCM6772187.1"/>
    </source>
</evidence>
<keyword evidence="4" id="KW-1185">Reference proteome</keyword>
<dbReference type="Gene3D" id="3.40.50.150">
    <property type="entry name" value="Vaccinia Virus protein VP39"/>
    <property type="match status" value="1"/>
</dbReference>